<evidence type="ECO:0000256" key="1">
    <source>
        <dbReference type="SAM" id="Phobius"/>
    </source>
</evidence>
<keyword evidence="3" id="KW-1185">Reference proteome</keyword>
<dbReference type="EMBL" id="LJSK01000388">
    <property type="protein sequence ID" value="KPI83358.1"/>
    <property type="molecule type" value="Genomic_DNA"/>
</dbReference>
<dbReference type="OrthoDB" id="10599816at2759"/>
<sequence length="163" mass="17566">MVTMIAYFIPVGVVVALVIIAIIVRCMCFSLCHRRKPEDMTQVILYPEEHNRREGNEPYHVHFEGHSANHDRYYSQYHRDHTPTGEPQFVTAALAGSAATSASGPYVGAVVCGTSQPGTGDARGATDAREPVIYGEAVYVSRADGAASPVAQPHVARRASPSA</sequence>
<evidence type="ECO:0000313" key="3">
    <source>
        <dbReference type="Proteomes" id="UP000038009"/>
    </source>
</evidence>
<reference evidence="2 3" key="1">
    <citation type="journal article" date="2015" name="PLoS Pathog.">
        <title>Leptomonas seymouri: Adaptations to the Dixenous Life Cycle Analyzed by Genome Sequencing, Transcriptome Profiling and Co-infection with Leishmania donovani.</title>
        <authorList>
            <person name="Kraeva N."/>
            <person name="Butenko A."/>
            <person name="Hlavacova J."/>
            <person name="Kostygov A."/>
            <person name="Myskova J."/>
            <person name="Grybchuk D."/>
            <person name="Lestinova T."/>
            <person name="Votypka J."/>
            <person name="Volf P."/>
            <person name="Opperdoes F."/>
            <person name="Flegontov P."/>
            <person name="Lukes J."/>
            <person name="Yurchenko V."/>
        </authorList>
    </citation>
    <scope>NUCLEOTIDE SEQUENCE [LARGE SCALE GENOMIC DNA]</scope>
    <source>
        <strain evidence="2 3">ATCC 30220</strain>
    </source>
</reference>
<dbReference type="VEuPathDB" id="TriTrypDB:Lsey_0388_0020"/>
<keyword evidence="1" id="KW-0812">Transmembrane</keyword>
<accession>A0A0N1I1Q2</accession>
<organism evidence="2 3">
    <name type="scientific">Leptomonas seymouri</name>
    <dbReference type="NCBI Taxonomy" id="5684"/>
    <lineage>
        <taxon>Eukaryota</taxon>
        <taxon>Discoba</taxon>
        <taxon>Euglenozoa</taxon>
        <taxon>Kinetoplastea</taxon>
        <taxon>Metakinetoplastina</taxon>
        <taxon>Trypanosomatida</taxon>
        <taxon>Trypanosomatidae</taxon>
        <taxon>Leishmaniinae</taxon>
        <taxon>Leptomonas</taxon>
    </lineage>
</organism>
<keyword evidence="1" id="KW-1133">Transmembrane helix</keyword>
<proteinExistence type="predicted"/>
<dbReference type="AlphaFoldDB" id="A0A0N1I1Q2"/>
<gene>
    <name evidence="2" type="ORF">ABL78_7606</name>
</gene>
<feature type="transmembrane region" description="Helical" evidence="1">
    <location>
        <begin position="6"/>
        <end position="32"/>
    </location>
</feature>
<dbReference type="Proteomes" id="UP000038009">
    <property type="component" value="Unassembled WGS sequence"/>
</dbReference>
<comment type="caution">
    <text evidence="2">The sequence shown here is derived from an EMBL/GenBank/DDBJ whole genome shotgun (WGS) entry which is preliminary data.</text>
</comment>
<dbReference type="OMA" id="YLPCADS"/>
<evidence type="ECO:0000313" key="2">
    <source>
        <dbReference type="EMBL" id="KPI83358.1"/>
    </source>
</evidence>
<keyword evidence="1" id="KW-0472">Membrane</keyword>
<name>A0A0N1I1Q2_LEPSE</name>
<protein>
    <submittedName>
        <fullName evidence="2">Uncharacterized protein</fullName>
    </submittedName>
</protein>